<feature type="transmembrane region" description="Helical" evidence="7">
    <location>
        <begin position="74"/>
        <end position="91"/>
    </location>
</feature>
<sequence>MTLTEWLTFAAIWTVLSLPLGPNAINCMTSGVSNGTRRALWTVLGIAIAGLTHMTIAVLGLGTLLLAYAELYLALKWLGIAYLTWLGISLWRKPAKLSAIGSREVEPAGLLVRRGFTISMSNPKAILSYMAAFPQFIDPGSPMAPQLLVVVPTAIVIVVAVYAGYTATGCGLARVQTSVARQQFFNRVAGGFYLAIAGLLAVTDTRHA</sequence>
<dbReference type="GO" id="GO:0005886">
    <property type="term" value="C:plasma membrane"/>
    <property type="evidence" value="ECO:0007669"/>
    <property type="project" value="UniProtKB-SubCell"/>
</dbReference>
<keyword evidence="4 7" id="KW-0812">Transmembrane</keyword>
<comment type="similarity">
    <text evidence="2">Belongs to the Rht family.</text>
</comment>
<dbReference type="PANTHER" id="PTHR30086">
    <property type="entry name" value="ARGININE EXPORTER PROTEIN ARGO"/>
    <property type="match status" value="1"/>
</dbReference>
<feature type="transmembrane region" description="Helical" evidence="7">
    <location>
        <begin position="39"/>
        <end position="68"/>
    </location>
</feature>
<dbReference type="PANTHER" id="PTHR30086:SF14">
    <property type="entry name" value="HOMOSERINE_HOMOSERINE LACTONE EFFLUX PROTEIN"/>
    <property type="match status" value="1"/>
</dbReference>
<keyword evidence="3" id="KW-1003">Cell membrane</keyword>
<dbReference type="AlphaFoldDB" id="A0A545U1I4"/>
<dbReference type="PIRSF" id="PIRSF006324">
    <property type="entry name" value="LeuE"/>
    <property type="match status" value="1"/>
</dbReference>
<evidence type="ECO:0000256" key="1">
    <source>
        <dbReference type="ARBA" id="ARBA00004651"/>
    </source>
</evidence>
<evidence type="ECO:0000256" key="2">
    <source>
        <dbReference type="ARBA" id="ARBA00007928"/>
    </source>
</evidence>
<dbReference type="RefSeq" id="WP_142894380.1">
    <property type="nucleotide sequence ID" value="NZ_ML660052.1"/>
</dbReference>
<comment type="caution">
    <text evidence="8">The sequence shown here is derived from an EMBL/GenBank/DDBJ whole genome shotgun (WGS) entry which is preliminary data.</text>
</comment>
<evidence type="ECO:0000256" key="4">
    <source>
        <dbReference type="ARBA" id="ARBA00022692"/>
    </source>
</evidence>
<feature type="transmembrane region" description="Helical" evidence="7">
    <location>
        <begin position="184"/>
        <end position="202"/>
    </location>
</feature>
<accession>A0A545U1I4</accession>
<dbReference type="OrthoDB" id="9804822at2"/>
<organism evidence="8 9">
    <name type="scientific">Denitrobaculum tricleocarpae</name>
    <dbReference type="NCBI Taxonomy" id="2591009"/>
    <lineage>
        <taxon>Bacteria</taxon>
        <taxon>Pseudomonadati</taxon>
        <taxon>Pseudomonadota</taxon>
        <taxon>Alphaproteobacteria</taxon>
        <taxon>Rhodospirillales</taxon>
        <taxon>Rhodospirillaceae</taxon>
        <taxon>Denitrobaculum</taxon>
    </lineage>
</organism>
<comment type="subcellular location">
    <subcellularLocation>
        <location evidence="1">Cell membrane</location>
        <topology evidence="1">Multi-pass membrane protein</topology>
    </subcellularLocation>
</comment>
<evidence type="ECO:0000313" key="9">
    <source>
        <dbReference type="Proteomes" id="UP000315252"/>
    </source>
</evidence>
<name>A0A545U1I4_9PROT</name>
<dbReference type="Proteomes" id="UP000315252">
    <property type="component" value="Unassembled WGS sequence"/>
</dbReference>
<reference evidence="8 9" key="1">
    <citation type="submission" date="2019-06" db="EMBL/GenBank/DDBJ databases">
        <title>Whole genome sequence for Rhodospirillaceae sp. R148.</title>
        <authorList>
            <person name="Wang G."/>
        </authorList>
    </citation>
    <scope>NUCLEOTIDE SEQUENCE [LARGE SCALE GENOMIC DNA]</scope>
    <source>
        <strain evidence="8 9">R148</strain>
    </source>
</reference>
<keyword evidence="6 7" id="KW-0472">Membrane</keyword>
<feature type="transmembrane region" description="Helical" evidence="7">
    <location>
        <begin position="111"/>
        <end position="131"/>
    </location>
</feature>
<dbReference type="EMBL" id="VHSH01000001">
    <property type="protein sequence ID" value="TQV83263.1"/>
    <property type="molecule type" value="Genomic_DNA"/>
</dbReference>
<proteinExistence type="inferred from homology"/>
<dbReference type="Pfam" id="PF01810">
    <property type="entry name" value="LysE"/>
    <property type="match status" value="1"/>
</dbReference>
<dbReference type="InterPro" id="IPR001123">
    <property type="entry name" value="LeuE-type"/>
</dbReference>
<evidence type="ECO:0000256" key="5">
    <source>
        <dbReference type="ARBA" id="ARBA00022989"/>
    </source>
</evidence>
<dbReference type="GO" id="GO:0042970">
    <property type="term" value="F:homoserine transmembrane transporter activity"/>
    <property type="evidence" value="ECO:0007669"/>
    <property type="project" value="TreeGrafter"/>
</dbReference>
<feature type="transmembrane region" description="Helical" evidence="7">
    <location>
        <begin position="6"/>
        <end position="27"/>
    </location>
</feature>
<evidence type="ECO:0000256" key="6">
    <source>
        <dbReference type="ARBA" id="ARBA00023136"/>
    </source>
</evidence>
<feature type="transmembrane region" description="Helical" evidence="7">
    <location>
        <begin position="143"/>
        <end position="163"/>
    </location>
</feature>
<gene>
    <name evidence="8" type="ORF">FKG95_01290</name>
</gene>
<keyword evidence="9" id="KW-1185">Reference proteome</keyword>
<protein>
    <submittedName>
        <fullName evidence="8">LysE family translocator</fullName>
    </submittedName>
</protein>
<evidence type="ECO:0000256" key="3">
    <source>
        <dbReference type="ARBA" id="ARBA00022475"/>
    </source>
</evidence>
<evidence type="ECO:0000313" key="8">
    <source>
        <dbReference type="EMBL" id="TQV83263.1"/>
    </source>
</evidence>
<evidence type="ECO:0000256" key="7">
    <source>
        <dbReference type="SAM" id="Phobius"/>
    </source>
</evidence>
<keyword evidence="5 7" id="KW-1133">Transmembrane helix</keyword>